<dbReference type="PANTHER" id="PTHR35147:SF1">
    <property type="entry name" value="CHEMORECEPTOR GLUTAMINE DEAMIDASE CHED-RELATED"/>
    <property type="match status" value="1"/>
</dbReference>
<dbReference type="GO" id="GO:0050568">
    <property type="term" value="F:protein-glutamine glutaminase activity"/>
    <property type="evidence" value="ECO:0007669"/>
    <property type="project" value="InterPro"/>
</dbReference>
<comment type="caution">
    <text evidence="3">The sequence shown here is derived from an EMBL/GenBank/DDBJ whole genome shotgun (WGS) entry which is preliminary data.</text>
</comment>
<evidence type="ECO:0000313" key="3">
    <source>
        <dbReference type="EMBL" id="MRV74018.1"/>
    </source>
</evidence>
<keyword evidence="2" id="KW-0378">Hydrolase</keyword>
<dbReference type="PANTHER" id="PTHR35147">
    <property type="entry name" value="CHEMORECEPTOR GLUTAMINE DEAMIDASE CHED-RELATED"/>
    <property type="match status" value="1"/>
</dbReference>
<name>A0A7X2IR52_9BURK</name>
<sequence>MHALNSAAIRRYLRSHSCPPAGTPASQQVGIGQLKIGAGAGQLEAVLGSCVGIALIWREGGSCGLAHCLLPEAPEPSPGTPGVMGGARYVNQAIPALLLMMGAQEDDYPHIEAVLAGGASMLDSRSPRLQIGQQNAAAARKYLRQWGLNVSTCCLGGHYGRTLRIDCATQNVIVRDIVPVQS</sequence>
<dbReference type="Proteomes" id="UP000446768">
    <property type="component" value="Unassembled WGS sequence"/>
</dbReference>
<accession>A0A7X2IR52</accession>
<organism evidence="3 4">
    <name type="scientific">Pseudoduganella rivuli</name>
    <dbReference type="NCBI Taxonomy" id="2666085"/>
    <lineage>
        <taxon>Bacteria</taxon>
        <taxon>Pseudomonadati</taxon>
        <taxon>Pseudomonadota</taxon>
        <taxon>Betaproteobacteria</taxon>
        <taxon>Burkholderiales</taxon>
        <taxon>Oxalobacteraceae</taxon>
        <taxon>Telluria group</taxon>
        <taxon>Pseudoduganella</taxon>
    </lineage>
</organism>
<evidence type="ECO:0000313" key="4">
    <source>
        <dbReference type="Proteomes" id="UP000446768"/>
    </source>
</evidence>
<dbReference type="InterPro" id="IPR038592">
    <property type="entry name" value="CheD-like_sf"/>
</dbReference>
<evidence type="ECO:0000256" key="1">
    <source>
        <dbReference type="ARBA" id="ARBA00022500"/>
    </source>
</evidence>
<dbReference type="EMBL" id="WKJJ01000012">
    <property type="protein sequence ID" value="MRV74018.1"/>
    <property type="molecule type" value="Genomic_DNA"/>
</dbReference>
<dbReference type="RefSeq" id="WP_154377160.1">
    <property type="nucleotide sequence ID" value="NZ_WKJJ01000012.1"/>
</dbReference>
<dbReference type="CDD" id="cd16352">
    <property type="entry name" value="CheD"/>
    <property type="match status" value="1"/>
</dbReference>
<dbReference type="InterPro" id="IPR005659">
    <property type="entry name" value="Chemorcpt_Glu_NH3ase_CheD"/>
</dbReference>
<dbReference type="Pfam" id="PF03975">
    <property type="entry name" value="CheD"/>
    <property type="match status" value="1"/>
</dbReference>
<dbReference type="InterPro" id="IPR011324">
    <property type="entry name" value="Cytotoxic_necrot_fac-like_cat"/>
</dbReference>
<evidence type="ECO:0008006" key="5">
    <source>
        <dbReference type="Google" id="ProtNLM"/>
    </source>
</evidence>
<dbReference type="AlphaFoldDB" id="A0A7X2IR52"/>
<reference evidence="3 4" key="1">
    <citation type="submission" date="2019-11" db="EMBL/GenBank/DDBJ databases">
        <title>Novel species isolated from a subtropical stream in China.</title>
        <authorList>
            <person name="Lu H."/>
        </authorList>
    </citation>
    <scope>NUCLEOTIDE SEQUENCE [LARGE SCALE GENOMIC DNA]</scope>
    <source>
        <strain evidence="3 4">FT92W</strain>
    </source>
</reference>
<proteinExistence type="predicted"/>
<keyword evidence="4" id="KW-1185">Reference proteome</keyword>
<dbReference type="SUPFAM" id="SSF64438">
    <property type="entry name" value="CNF1/YfiH-like putative cysteine hydrolases"/>
    <property type="match status" value="1"/>
</dbReference>
<protein>
    <recommendedName>
        <fullName evidence="5">Chemoreceptor glutamine deamidase CheD</fullName>
    </recommendedName>
</protein>
<gene>
    <name evidence="3" type="ORF">GJ700_20115</name>
</gene>
<keyword evidence="1" id="KW-0145">Chemotaxis</keyword>
<dbReference type="GO" id="GO:0006935">
    <property type="term" value="P:chemotaxis"/>
    <property type="evidence" value="ECO:0007669"/>
    <property type="project" value="UniProtKB-KW"/>
</dbReference>
<dbReference type="Gene3D" id="3.30.1330.200">
    <property type="match status" value="1"/>
</dbReference>
<evidence type="ECO:0000256" key="2">
    <source>
        <dbReference type="ARBA" id="ARBA00022801"/>
    </source>
</evidence>